<evidence type="ECO:0000313" key="2">
    <source>
        <dbReference type="EMBL" id="MBU9714275.1"/>
    </source>
</evidence>
<feature type="transmembrane region" description="Helical" evidence="1">
    <location>
        <begin position="66"/>
        <end position="89"/>
    </location>
</feature>
<dbReference type="Proteomes" id="UP000784880">
    <property type="component" value="Unassembled WGS sequence"/>
</dbReference>
<sequence length="145" mass="16840">MGSNEPKSVKSYHEVVIEALIEAKGKEEKAEKDVEKWGYIFLGILVAGLIYVAIKFLTGGQVTSYLTFIISDALLLLWIAILVISFHIFNVKSKNYEKKEKDYDELKEDIIDRSSDIWNSNELEELRLEKYQELAEKHDINLYHK</sequence>
<keyword evidence="3" id="KW-1185">Reference proteome</keyword>
<gene>
    <name evidence="2" type="ORF">KS419_21275</name>
</gene>
<dbReference type="Pfam" id="PF10864">
    <property type="entry name" value="DUF2663"/>
    <property type="match status" value="1"/>
</dbReference>
<comment type="caution">
    <text evidence="2">The sequence shown here is derived from an EMBL/GenBank/DDBJ whole genome shotgun (WGS) entry which is preliminary data.</text>
</comment>
<organism evidence="2 3">
    <name type="scientific">Evansella tamaricis</name>
    <dbReference type="NCBI Taxonomy" id="2069301"/>
    <lineage>
        <taxon>Bacteria</taxon>
        <taxon>Bacillati</taxon>
        <taxon>Bacillota</taxon>
        <taxon>Bacilli</taxon>
        <taxon>Bacillales</taxon>
        <taxon>Bacillaceae</taxon>
        <taxon>Evansella</taxon>
    </lineage>
</organism>
<keyword evidence="1" id="KW-1133">Transmembrane helix</keyword>
<accession>A0ABS6JPF1</accession>
<dbReference type="InterPro" id="IPR020210">
    <property type="entry name" value="Uncharacterised_YpbF_TM"/>
</dbReference>
<dbReference type="RefSeq" id="WP_217068708.1">
    <property type="nucleotide sequence ID" value="NZ_JAHQCS010000171.1"/>
</dbReference>
<dbReference type="EMBL" id="JAHQCS010000171">
    <property type="protein sequence ID" value="MBU9714275.1"/>
    <property type="molecule type" value="Genomic_DNA"/>
</dbReference>
<protein>
    <submittedName>
        <fullName evidence="2">YpbF family protein</fullName>
    </submittedName>
</protein>
<evidence type="ECO:0000313" key="3">
    <source>
        <dbReference type="Proteomes" id="UP000784880"/>
    </source>
</evidence>
<keyword evidence="1" id="KW-0812">Transmembrane</keyword>
<keyword evidence="1" id="KW-0472">Membrane</keyword>
<feature type="transmembrane region" description="Helical" evidence="1">
    <location>
        <begin position="37"/>
        <end position="54"/>
    </location>
</feature>
<evidence type="ECO:0000256" key="1">
    <source>
        <dbReference type="SAM" id="Phobius"/>
    </source>
</evidence>
<reference evidence="2 3" key="1">
    <citation type="submission" date="2021-06" db="EMBL/GenBank/DDBJ databases">
        <title>Bacillus sp. RD4P76, an endophyte from a halophyte.</title>
        <authorList>
            <person name="Sun J.-Q."/>
        </authorList>
    </citation>
    <scope>NUCLEOTIDE SEQUENCE [LARGE SCALE GENOMIC DNA]</scope>
    <source>
        <strain evidence="2 3">CGMCC 1.15917</strain>
    </source>
</reference>
<proteinExistence type="predicted"/>
<name>A0ABS6JPF1_9BACI</name>